<reference evidence="1" key="2">
    <citation type="submission" date="2025-09" db="UniProtKB">
        <authorList>
            <consortium name="Ensembl"/>
        </authorList>
    </citation>
    <scope>IDENTIFICATION</scope>
</reference>
<protein>
    <submittedName>
        <fullName evidence="1">Coiled-coil-helix-coiled-coil-helix domain containing 7</fullName>
    </submittedName>
</protein>
<keyword evidence="2" id="KW-1185">Reference proteome</keyword>
<sequence>MKFLTKRSLCQNQNFSEKTIRIPLEMPRLRDPDINPCMLIPFYLLNDASLTSVRNLMLPSDVWMQITMTRKSVLLTSRSTKAAGNSGILS</sequence>
<reference evidence="1" key="1">
    <citation type="submission" date="2025-08" db="UniProtKB">
        <authorList>
            <consortium name="Ensembl"/>
        </authorList>
    </citation>
    <scope>IDENTIFICATION</scope>
</reference>
<accession>A0A2K5R4F2</accession>
<dbReference type="GeneTree" id="ENSGT00390000001029"/>
<evidence type="ECO:0000313" key="2">
    <source>
        <dbReference type="Proteomes" id="UP000233040"/>
    </source>
</evidence>
<dbReference type="Ensembl" id="ENSCCAT00000040496.1">
    <property type="protein sequence ID" value="ENSCCAP00000022995.1"/>
    <property type="gene ID" value="ENSCCAG00000029296.1"/>
</dbReference>
<evidence type="ECO:0000313" key="1">
    <source>
        <dbReference type="Ensembl" id="ENSCCAP00000022995.1"/>
    </source>
</evidence>
<dbReference type="Proteomes" id="UP000233040">
    <property type="component" value="Unassembled WGS sequence"/>
</dbReference>
<proteinExistence type="predicted"/>
<gene>
    <name evidence="1" type="primary">CHCHD7</name>
</gene>
<dbReference type="AlphaFoldDB" id="A0A2K5R4F2"/>
<organism evidence="1 2">
    <name type="scientific">Cebus imitator</name>
    <name type="common">Panamanian white-faced capuchin</name>
    <name type="synonym">Cebus capucinus imitator</name>
    <dbReference type="NCBI Taxonomy" id="2715852"/>
    <lineage>
        <taxon>Eukaryota</taxon>
        <taxon>Metazoa</taxon>
        <taxon>Chordata</taxon>
        <taxon>Craniata</taxon>
        <taxon>Vertebrata</taxon>
        <taxon>Euteleostomi</taxon>
        <taxon>Mammalia</taxon>
        <taxon>Eutheria</taxon>
        <taxon>Euarchontoglires</taxon>
        <taxon>Primates</taxon>
        <taxon>Haplorrhini</taxon>
        <taxon>Platyrrhini</taxon>
        <taxon>Cebidae</taxon>
        <taxon>Cebinae</taxon>
        <taxon>Cebus</taxon>
    </lineage>
</organism>
<name>A0A2K5R4F2_CEBIM</name>